<sequence length="84" mass="8977">MSISSSPLASAWCHSPCVSALSVSRWFSDLPLYSSLLTSAPQHHFLEIGPKYLGNGCASSCGSCKGITKIPAGQLHSWSLQRQL</sequence>
<reference evidence="1" key="1">
    <citation type="journal article" date="2021" name="New Phytol.">
        <title>Evolutionary innovations through gain and loss of genes in the ectomycorrhizal Boletales.</title>
        <authorList>
            <person name="Wu G."/>
            <person name="Miyauchi S."/>
            <person name="Morin E."/>
            <person name="Kuo A."/>
            <person name="Drula E."/>
            <person name="Varga T."/>
            <person name="Kohler A."/>
            <person name="Feng B."/>
            <person name="Cao Y."/>
            <person name="Lipzen A."/>
            <person name="Daum C."/>
            <person name="Hundley H."/>
            <person name="Pangilinan J."/>
            <person name="Johnson J."/>
            <person name="Barry K."/>
            <person name="LaButti K."/>
            <person name="Ng V."/>
            <person name="Ahrendt S."/>
            <person name="Min B."/>
            <person name="Choi I.G."/>
            <person name="Park H."/>
            <person name="Plett J.M."/>
            <person name="Magnuson J."/>
            <person name="Spatafora J.W."/>
            <person name="Nagy L.G."/>
            <person name="Henrissat B."/>
            <person name="Grigoriev I.V."/>
            <person name="Yang Z.L."/>
            <person name="Xu J."/>
            <person name="Martin F.M."/>
        </authorList>
    </citation>
    <scope>NUCLEOTIDE SEQUENCE</scope>
    <source>
        <strain evidence="1">KUC20120723A-06</strain>
    </source>
</reference>
<accession>A0ACB8BBB0</accession>
<evidence type="ECO:0000313" key="1">
    <source>
        <dbReference type="EMBL" id="KAH7922990.1"/>
    </source>
</evidence>
<keyword evidence="2" id="KW-1185">Reference proteome</keyword>
<name>A0ACB8BBB0_9AGAM</name>
<gene>
    <name evidence="1" type="ORF">BV22DRAFT_618821</name>
</gene>
<dbReference type="EMBL" id="MU266466">
    <property type="protein sequence ID" value="KAH7922990.1"/>
    <property type="molecule type" value="Genomic_DNA"/>
</dbReference>
<organism evidence="1 2">
    <name type="scientific">Leucogyrophana mollusca</name>
    <dbReference type="NCBI Taxonomy" id="85980"/>
    <lineage>
        <taxon>Eukaryota</taxon>
        <taxon>Fungi</taxon>
        <taxon>Dikarya</taxon>
        <taxon>Basidiomycota</taxon>
        <taxon>Agaricomycotina</taxon>
        <taxon>Agaricomycetes</taxon>
        <taxon>Agaricomycetidae</taxon>
        <taxon>Boletales</taxon>
        <taxon>Boletales incertae sedis</taxon>
        <taxon>Leucogyrophana</taxon>
    </lineage>
</organism>
<evidence type="ECO:0000313" key="2">
    <source>
        <dbReference type="Proteomes" id="UP000790709"/>
    </source>
</evidence>
<proteinExistence type="predicted"/>
<protein>
    <submittedName>
        <fullName evidence="1">Uncharacterized protein</fullName>
    </submittedName>
</protein>
<comment type="caution">
    <text evidence="1">The sequence shown here is derived from an EMBL/GenBank/DDBJ whole genome shotgun (WGS) entry which is preliminary data.</text>
</comment>
<dbReference type="Proteomes" id="UP000790709">
    <property type="component" value="Unassembled WGS sequence"/>
</dbReference>